<feature type="transmembrane region" description="Helical" evidence="5">
    <location>
        <begin position="72"/>
        <end position="93"/>
    </location>
</feature>
<feature type="transmembrane region" description="Helical" evidence="5">
    <location>
        <begin position="150"/>
        <end position="170"/>
    </location>
</feature>
<feature type="transmembrane region" description="Helical" evidence="5">
    <location>
        <begin position="41"/>
        <end position="60"/>
    </location>
</feature>
<feature type="transmembrane region" description="Helical" evidence="5">
    <location>
        <begin position="305"/>
        <end position="323"/>
    </location>
</feature>
<feature type="transmembrane region" description="Helical" evidence="5">
    <location>
        <begin position="275"/>
        <end position="299"/>
    </location>
</feature>
<accession>A0A3P7LVP3</accession>
<evidence type="ECO:0000256" key="3">
    <source>
        <dbReference type="ARBA" id="ARBA00022989"/>
    </source>
</evidence>
<evidence type="ECO:0000313" key="8">
    <source>
        <dbReference type="Proteomes" id="UP000281553"/>
    </source>
</evidence>
<evidence type="ECO:0000256" key="2">
    <source>
        <dbReference type="ARBA" id="ARBA00022692"/>
    </source>
</evidence>
<feature type="transmembrane region" description="Helical" evidence="5">
    <location>
        <begin position="182"/>
        <end position="203"/>
    </location>
</feature>
<evidence type="ECO:0000256" key="1">
    <source>
        <dbReference type="ARBA" id="ARBA00004141"/>
    </source>
</evidence>
<feature type="transmembrane region" description="Helical" evidence="5">
    <location>
        <begin position="12"/>
        <end position="35"/>
    </location>
</feature>
<keyword evidence="8" id="KW-1185">Reference proteome</keyword>
<dbReference type="PROSITE" id="PS51257">
    <property type="entry name" value="PROKAR_LIPOPROTEIN"/>
    <property type="match status" value="1"/>
</dbReference>
<feature type="transmembrane region" description="Helical" evidence="5">
    <location>
        <begin position="215"/>
        <end position="235"/>
    </location>
</feature>
<dbReference type="SUPFAM" id="SSF103481">
    <property type="entry name" value="Multidrug resistance efflux transporter EmrE"/>
    <property type="match status" value="1"/>
</dbReference>
<dbReference type="AlphaFoldDB" id="A0A3P7LVP3"/>
<feature type="transmembrane region" description="Helical" evidence="5">
    <location>
        <begin position="127"/>
        <end position="144"/>
    </location>
</feature>
<evidence type="ECO:0000256" key="4">
    <source>
        <dbReference type="ARBA" id="ARBA00023136"/>
    </source>
</evidence>
<comment type="subcellular location">
    <subcellularLocation>
        <location evidence="1">Membrane</location>
        <topology evidence="1">Multi-pass membrane protein</topology>
    </subcellularLocation>
</comment>
<feature type="transmembrane region" description="Helical" evidence="5">
    <location>
        <begin position="99"/>
        <end position="120"/>
    </location>
</feature>
<proteinExistence type="predicted"/>
<dbReference type="InterPro" id="IPR037185">
    <property type="entry name" value="EmrE-like"/>
</dbReference>
<dbReference type="PANTHER" id="PTHR11132">
    <property type="entry name" value="SOLUTE CARRIER FAMILY 35"/>
    <property type="match status" value="1"/>
</dbReference>
<dbReference type="EMBL" id="UYRU01048796">
    <property type="protein sequence ID" value="VDN10271.1"/>
    <property type="molecule type" value="Genomic_DNA"/>
</dbReference>
<reference evidence="7 8" key="1">
    <citation type="submission" date="2018-11" db="EMBL/GenBank/DDBJ databases">
        <authorList>
            <consortium name="Pathogen Informatics"/>
        </authorList>
    </citation>
    <scope>NUCLEOTIDE SEQUENCE [LARGE SCALE GENOMIC DNA]</scope>
</reference>
<keyword evidence="4 5" id="KW-0472">Membrane</keyword>
<feature type="domain" description="Sugar phosphate transporter" evidence="6">
    <location>
        <begin position="9"/>
        <end position="301"/>
    </location>
</feature>
<sequence length="344" mass="37808">MPIVFRVDVILLWFLWCAVGTGCVIFNKSLLLIFPHPLTSSFGQLLHTFTLSWISLRFIGEKKEFKFNRSHYILLLSLGLTNVLSIGCMHLSVHLLSAAYAHMVKSTMPVFVVLYSFVLGQKFPCKTYVALSMIITGVAITSHGEASFNGLGFAAAIGSTMAGAAYGFIMKEVMILTKLHEFQLLRLVSGLSLILLLPVWLIVDFRQIFLSTDDPLPNAAAAAAATTKILCLLLADGLSRYLQNSLGVMLLARLTPLGYSVGNVLKRLFSILSSLLFFATPITLLHVVGISTAMLGLLAYNVVSAALMFYRNASIFSLLSWLYSEYHNRQANFQVVGKKSKAPV</sequence>
<dbReference type="GO" id="GO:0016020">
    <property type="term" value="C:membrane"/>
    <property type="evidence" value="ECO:0007669"/>
    <property type="project" value="UniProtKB-SubCell"/>
</dbReference>
<organism evidence="7 8">
    <name type="scientific">Dibothriocephalus latus</name>
    <name type="common">Fish tapeworm</name>
    <name type="synonym">Diphyllobothrium latum</name>
    <dbReference type="NCBI Taxonomy" id="60516"/>
    <lineage>
        <taxon>Eukaryota</taxon>
        <taxon>Metazoa</taxon>
        <taxon>Spiralia</taxon>
        <taxon>Lophotrochozoa</taxon>
        <taxon>Platyhelminthes</taxon>
        <taxon>Cestoda</taxon>
        <taxon>Eucestoda</taxon>
        <taxon>Diphyllobothriidea</taxon>
        <taxon>Diphyllobothriidae</taxon>
        <taxon>Dibothriocephalus</taxon>
    </lineage>
</organism>
<keyword evidence="2 5" id="KW-0812">Transmembrane</keyword>
<protein>
    <recommendedName>
        <fullName evidence="6">Sugar phosphate transporter domain-containing protein</fullName>
    </recommendedName>
</protein>
<dbReference type="InterPro" id="IPR050186">
    <property type="entry name" value="TPT_transporter"/>
</dbReference>
<dbReference type="Pfam" id="PF03151">
    <property type="entry name" value="TPT"/>
    <property type="match status" value="1"/>
</dbReference>
<gene>
    <name evidence="7" type="ORF">DILT_LOCUS6102</name>
</gene>
<dbReference type="Proteomes" id="UP000281553">
    <property type="component" value="Unassembled WGS sequence"/>
</dbReference>
<evidence type="ECO:0000256" key="5">
    <source>
        <dbReference type="SAM" id="Phobius"/>
    </source>
</evidence>
<evidence type="ECO:0000313" key="7">
    <source>
        <dbReference type="EMBL" id="VDN10271.1"/>
    </source>
</evidence>
<dbReference type="InterPro" id="IPR004853">
    <property type="entry name" value="Sugar_P_trans_dom"/>
</dbReference>
<evidence type="ECO:0000259" key="6">
    <source>
        <dbReference type="Pfam" id="PF03151"/>
    </source>
</evidence>
<name>A0A3P7LVP3_DIBLA</name>
<keyword evidence="3 5" id="KW-1133">Transmembrane helix</keyword>
<dbReference type="OrthoDB" id="6418713at2759"/>